<keyword evidence="2" id="KW-1185">Reference proteome</keyword>
<name>A0A2S8B0J7_9SPHN</name>
<reference evidence="2" key="1">
    <citation type="submission" date="2017-11" db="EMBL/GenBank/DDBJ databases">
        <title>The complete genome sequence of Sphingopyxis pomeranensis sp. nov. strain WS5A3p.</title>
        <authorList>
            <person name="Kaminski M.A."/>
        </authorList>
    </citation>
    <scope>NUCLEOTIDE SEQUENCE [LARGE SCALE GENOMIC DNA]</scope>
    <source>
        <strain evidence="2">WS5A3p</strain>
    </source>
</reference>
<organism evidence="1 2">
    <name type="scientific">Sphingopyxis lindanitolerans</name>
    <dbReference type="NCBI Taxonomy" id="2054227"/>
    <lineage>
        <taxon>Bacteria</taxon>
        <taxon>Pseudomonadati</taxon>
        <taxon>Pseudomonadota</taxon>
        <taxon>Alphaproteobacteria</taxon>
        <taxon>Sphingomonadales</taxon>
        <taxon>Sphingomonadaceae</taxon>
        <taxon>Sphingopyxis</taxon>
    </lineage>
</organism>
<proteinExistence type="predicted"/>
<protein>
    <recommendedName>
        <fullName evidence="3">Restriction endonuclease</fullName>
    </recommendedName>
</protein>
<gene>
    <name evidence="1" type="ORF">CVO77_12310</name>
</gene>
<evidence type="ECO:0000313" key="2">
    <source>
        <dbReference type="Proteomes" id="UP000238954"/>
    </source>
</evidence>
<sequence>MNADRSQPDGGLFELLVALAYYRDGWETAFAPERPGVAKTHDLNVRKGRSRWAVECKRMDRSSYEARERVRGEELARPVHRLALAAGRSIYMQIAFDAELDAIPDDYLALHASAYLGAAGANYWSDEHGIGTIREIDWTLAREVLAEDDVYYGSSRMVELLIGRYDHDFAHSMSGKWLPSRTRPFWASAVYQASVVGWRNQSATAIRKKAKHFRATVAKATAQLPTDQPGVVHVGVETWAGSLADGVRHLLNKLEMMDFDPGMSRLRWVYGEYFAPEVSTRSDESWAIEETSASYRVGSHRTREPLPYHMLLTPEAKTNHGVHWDPANQYPLKRPRT</sequence>
<evidence type="ECO:0000313" key="1">
    <source>
        <dbReference type="EMBL" id="PQM25892.1"/>
    </source>
</evidence>
<evidence type="ECO:0008006" key="3">
    <source>
        <dbReference type="Google" id="ProtNLM"/>
    </source>
</evidence>
<dbReference type="EMBL" id="PHFW01000003">
    <property type="protein sequence ID" value="PQM25892.1"/>
    <property type="molecule type" value="Genomic_DNA"/>
</dbReference>
<comment type="caution">
    <text evidence="1">The sequence shown here is derived from an EMBL/GenBank/DDBJ whole genome shotgun (WGS) entry which is preliminary data.</text>
</comment>
<dbReference type="AlphaFoldDB" id="A0A2S8B0J7"/>
<accession>A0A2S8B0J7</accession>
<dbReference type="Proteomes" id="UP000238954">
    <property type="component" value="Chromosome"/>
</dbReference>